<keyword evidence="6" id="KW-0597">Phosphoprotein</keyword>
<keyword evidence="3" id="KW-0238">DNA-binding</keyword>
<dbReference type="InterPro" id="IPR009057">
    <property type="entry name" value="Homeodomain-like_sf"/>
</dbReference>
<dbReference type="SUPFAM" id="SSF52172">
    <property type="entry name" value="CheY-like"/>
    <property type="match status" value="1"/>
</dbReference>
<name>A0A2K2FFD4_9CLOT</name>
<evidence type="ECO:0000259" key="7">
    <source>
        <dbReference type="PROSITE" id="PS01124"/>
    </source>
</evidence>
<evidence type="ECO:0000259" key="8">
    <source>
        <dbReference type="PROSITE" id="PS50110"/>
    </source>
</evidence>
<keyword evidence="4" id="KW-0804">Transcription</keyword>
<comment type="caution">
    <text evidence="9">The sequence shown here is derived from an EMBL/GenBank/DDBJ whole genome shotgun (WGS) entry which is preliminary data.</text>
</comment>
<organism evidence="9 10">
    <name type="scientific">Clostridium thermosuccinogenes</name>
    <dbReference type="NCBI Taxonomy" id="84032"/>
    <lineage>
        <taxon>Bacteria</taxon>
        <taxon>Bacillati</taxon>
        <taxon>Bacillota</taxon>
        <taxon>Clostridia</taxon>
        <taxon>Eubacteriales</taxon>
        <taxon>Clostridiaceae</taxon>
        <taxon>Clostridium</taxon>
    </lineage>
</organism>
<dbReference type="RefSeq" id="WP_103081337.1">
    <property type="nucleotide sequence ID" value="NZ_CP021850.1"/>
</dbReference>
<feature type="domain" description="Response regulatory" evidence="8">
    <location>
        <begin position="6"/>
        <end position="122"/>
    </location>
</feature>
<evidence type="ECO:0000256" key="4">
    <source>
        <dbReference type="ARBA" id="ARBA00023163"/>
    </source>
</evidence>
<evidence type="ECO:0000256" key="5">
    <source>
        <dbReference type="ARBA" id="ARBA00024867"/>
    </source>
</evidence>
<dbReference type="PANTHER" id="PTHR43280">
    <property type="entry name" value="ARAC-FAMILY TRANSCRIPTIONAL REGULATOR"/>
    <property type="match status" value="1"/>
</dbReference>
<gene>
    <name evidence="9" type="ORF">CDQ84_08655</name>
</gene>
<dbReference type="EMBL" id="NIOJ01000018">
    <property type="protein sequence ID" value="PNT99521.1"/>
    <property type="molecule type" value="Genomic_DNA"/>
</dbReference>
<feature type="domain" description="HTH araC/xylS-type" evidence="7">
    <location>
        <begin position="420"/>
        <end position="518"/>
    </location>
</feature>
<dbReference type="GO" id="GO:0003700">
    <property type="term" value="F:DNA-binding transcription factor activity"/>
    <property type="evidence" value="ECO:0007669"/>
    <property type="project" value="InterPro"/>
</dbReference>
<evidence type="ECO:0000256" key="1">
    <source>
        <dbReference type="ARBA" id="ARBA00018672"/>
    </source>
</evidence>
<dbReference type="Gene3D" id="3.40.50.2300">
    <property type="match status" value="1"/>
</dbReference>
<dbReference type="KEGG" id="cthd:CDO33_14955"/>
<evidence type="ECO:0000256" key="6">
    <source>
        <dbReference type="PROSITE-ProRule" id="PRU00169"/>
    </source>
</evidence>
<dbReference type="Pfam" id="PF00072">
    <property type="entry name" value="Response_reg"/>
    <property type="match status" value="1"/>
</dbReference>
<reference evidence="9 10" key="1">
    <citation type="submission" date="2017-06" db="EMBL/GenBank/DDBJ databases">
        <title>Investigating the central metabolism of Clostridium thermosuccinogenes.</title>
        <authorList>
            <person name="Koendjbiharie J.G."/>
            <person name="van Kranenburg R."/>
        </authorList>
    </citation>
    <scope>NUCLEOTIDE SEQUENCE [LARGE SCALE GENOMIC DNA]</scope>
    <source>
        <strain evidence="9 10">DSM 5806</strain>
    </source>
</reference>
<dbReference type="AlphaFoldDB" id="A0A2K2FFD4"/>
<dbReference type="GO" id="GO:0000160">
    <property type="term" value="P:phosphorelay signal transduction system"/>
    <property type="evidence" value="ECO:0007669"/>
    <property type="project" value="InterPro"/>
</dbReference>
<accession>A0A2K2FFD4</accession>
<dbReference type="InterPro" id="IPR018060">
    <property type="entry name" value="HTH_AraC"/>
</dbReference>
<dbReference type="SMART" id="SM00342">
    <property type="entry name" value="HTH_ARAC"/>
    <property type="match status" value="1"/>
</dbReference>
<dbReference type="CDD" id="cd17536">
    <property type="entry name" value="REC_YesN-like"/>
    <property type="match status" value="1"/>
</dbReference>
<dbReference type="InterPro" id="IPR018062">
    <property type="entry name" value="HTH_AraC-typ_CS"/>
</dbReference>
<evidence type="ECO:0000313" key="9">
    <source>
        <dbReference type="EMBL" id="PNT99521.1"/>
    </source>
</evidence>
<evidence type="ECO:0000256" key="2">
    <source>
        <dbReference type="ARBA" id="ARBA00023015"/>
    </source>
</evidence>
<protein>
    <recommendedName>
        <fullName evidence="1">Stage 0 sporulation protein A homolog</fullName>
    </recommendedName>
</protein>
<evidence type="ECO:0000256" key="3">
    <source>
        <dbReference type="ARBA" id="ARBA00023125"/>
    </source>
</evidence>
<evidence type="ECO:0000313" key="10">
    <source>
        <dbReference type="Proteomes" id="UP000236151"/>
    </source>
</evidence>
<sequence length="530" mass="61462">MTKKKKILIVDDEPFSRNRLLSFSLKDCNYEIIGEAINGKDALEKIEMLKPDIIVADIVMPVMDGLQLLAQVQKMPNPPKVVMLTCYDDFDKAQSALRLGAQDYVIKIMLQESDFIKTMDRVAKSIDQERLLMRQNLRSIIGNIFHAGSEVYIAQSIKQLQYYGTFISSFRLGLFCYRKMRSLELSEKFLAAENWSEDECIKCIVPEIDVDKVCVMLYSDKRCDFDFEERSEKLLRNIYDRLAQQDEFSCLEFQMILGKTGRDLFNLPQYYQSLQFCKQHLFYFSGHSGILSEEKLSWEFHSFPVAEFQSCINKLHELTCGGQGEDAAEILSQWFIDVTQKYRPVPEEIVILLQVLTHSIPPACQVMLTDGSSQNLQQWIVNHIEKMENVYDLEMIIDQIRESIIAYSDVIAPGMRDEIKKALEYINQNYNKKISIQSVANHVKLSVSWFGALFKREVNQPFSDYLTKVRIDKAKELLSQTDLRVNEISENVGISDPHYFSRIFTKLVGQNPADFRKKKAYYRKKLSVLP</sequence>
<proteinExistence type="predicted"/>
<dbReference type="InterPro" id="IPR011006">
    <property type="entry name" value="CheY-like_superfamily"/>
</dbReference>
<dbReference type="GO" id="GO:0043565">
    <property type="term" value="F:sequence-specific DNA binding"/>
    <property type="evidence" value="ECO:0007669"/>
    <property type="project" value="InterPro"/>
</dbReference>
<keyword evidence="10" id="KW-1185">Reference proteome</keyword>
<keyword evidence="2" id="KW-0805">Transcription regulation</keyword>
<dbReference type="SUPFAM" id="SSF46689">
    <property type="entry name" value="Homeodomain-like"/>
    <property type="match status" value="2"/>
</dbReference>
<dbReference type="PROSITE" id="PS01124">
    <property type="entry name" value="HTH_ARAC_FAMILY_2"/>
    <property type="match status" value="1"/>
</dbReference>
<dbReference type="OrthoDB" id="9794370at2"/>
<comment type="function">
    <text evidence="5">May play the central regulatory role in sporulation. It may be an element of the effector pathway responsible for the activation of sporulation genes in response to nutritional stress. Spo0A may act in concert with spo0H (a sigma factor) to control the expression of some genes that are critical to the sporulation process.</text>
</comment>
<dbReference type="PANTHER" id="PTHR43280:SF28">
    <property type="entry name" value="HTH-TYPE TRANSCRIPTIONAL ACTIVATOR RHAS"/>
    <property type="match status" value="1"/>
</dbReference>
<dbReference type="InterPro" id="IPR001789">
    <property type="entry name" value="Sig_transdc_resp-reg_receiver"/>
</dbReference>
<feature type="modified residue" description="4-aspartylphosphate" evidence="6">
    <location>
        <position position="57"/>
    </location>
</feature>
<dbReference type="Proteomes" id="UP000236151">
    <property type="component" value="Unassembled WGS sequence"/>
</dbReference>
<dbReference type="SMART" id="SM00448">
    <property type="entry name" value="REC"/>
    <property type="match status" value="1"/>
</dbReference>
<dbReference type="Gene3D" id="1.10.10.60">
    <property type="entry name" value="Homeodomain-like"/>
    <property type="match status" value="2"/>
</dbReference>
<dbReference type="Pfam" id="PF12833">
    <property type="entry name" value="HTH_18"/>
    <property type="match status" value="1"/>
</dbReference>
<dbReference type="PROSITE" id="PS00041">
    <property type="entry name" value="HTH_ARAC_FAMILY_1"/>
    <property type="match status" value="1"/>
</dbReference>
<dbReference type="PROSITE" id="PS50110">
    <property type="entry name" value="RESPONSE_REGULATORY"/>
    <property type="match status" value="1"/>
</dbReference>